<proteinExistence type="predicted"/>
<name>A0AAV3XSA4_9CYAN</name>
<accession>A0AAV3XSA4</accession>
<keyword evidence="2" id="KW-1185">Reference proteome</keyword>
<sequence>MGLNNPFSLRKRVFTKFIAVCDLVEYSSCLLDRWQKYQTRPEINFRIVETLHVTSLQVG</sequence>
<protein>
    <recommendedName>
        <fullName evidence="3">Transposase</fullName>
    </recommendedName>
</protein>
<dbReference type="EMBL" id="BLAY01000177">
    <property type="protein sequence ID" value="GET42702.1"/>
    <property type="molecule type" value="Genomic_DNA"/>
</dbReference>
<gene>
    <name evidence="1" type="ORF">MiSe_75200</name>
</gene>
<dbReference type="Proteomes" id="UP001050975">
    <property type="component" value="Unassembled WGS sequence"/>
</dbReference>
<organism evidence="1 2">
    <name type="scientific">Microseira wollei NIES-4236</name>
    <dbReference type="NCBI Taxonomy" id="2530354"/>
    <lineage>
        <taxon>Bacteria</taxon>
        <taxon>Bacillati</taxon>
        <taxon>Cyanobacteriota</taxon>
        <taxon>Cyanophyceae</taxon>
        <taxon>Oscillatoriophycideae</taxon>
        <taxon>Aerosakkonematales</taxon>
        <taxon>Aerosakkonemataceae</taxon>
        <taxon>Microseira</taxon>
    </lineage>
</organism>
<evidence type="ECO:0000313" key="1">
    <source>
        <dbReference type="EMBL" id="GET42702.1"/>
    </source>
</evidence>
<evidence type="ECO:0000313" key="2">
    <source>
        <dbReference type="Proteomes" id="UP001050975"/>
    </source>
</evidence>
<evidence type="ECO:0008006" key="3">
    <source>
        <dbReference type="Google" id="ProtNLM"/>
    </source>
</evidence>
<comment type="caution">
    <text evidence="1">The sequence shown here is derived from an EMBL/GenBank/DDBJ whole genome shotgun (WGS) entry which is preliminary data.</text>
</comment>
<dbReference type="AlphaFoldDB" id="A0AAV3XSA4"/>
<reference evidence="1" key="1">
    <citation type="submission" date="2019-10" db="EMBL/GenBank/DDBJ databases">
        <title>Draft genome sequece of Microseira wollei NIES-4236.</title>
        <authorList>
            <person name="Yamaguchi H."/>
            <person name="Suzuki S."/>
            <person name="Kawachi M."/>
        </authorList>
    </citation>
    <scope>NUCLEOTIDE SEQUENCE</scope>
    <source>
        <strain evidence="1">NIES-4236</strain>
    </source>
</reference>